<comment type="subcellular location">
    <subcellularLocation>
        <location evidence="9">Membrane</location>
        <topology evidence="9">Multi-pass membrane protein</topology>
    </subcellularLocation>
</comment>
<dbReference type="PANTHER" id="PTHR43390:SF1">
    <property type="entry name" value="CHLOROPLAST PROCESSING PEPTIDASE"/>
    <property type="match status" value="1"/>
</dbReference>
<dbReference type="CDD" id="cd06530">
    <property type="entry name" value="S26_SPase_I"/>
    <property type="match status" value="1"/>
</dbReference>
<dbReference type="InterPro" id="IPR019533">
    <property type="entry name" value="Peptidase_S26"/>
</dbReference>
<feature type="domain" description="Peptidase S26" evidence="10">
    <location>
        <begin position="60"/>
        <end position="255"/>
    </location>
</feature>
<accession>A0A1H7KLW0</accession>
<evidence type="ECO:0000256" key="3">
    <source>
        <dbReference type="ARBA" id="ARBA00013208"/>
    </source>
</evidence>
<evidence type="ECO:0000313" key="12">
    <source>
        <dbReference type="Proteomes" id="UP000199256"/>
    </source>
</evidence>
<dbReference type="InterPro" id="IPR000223">
    <property type="entry name" value="Pept_S26A_signal_pept_1"/>
</dbReference>
<dbReference type="GO" id="GO:0016020">
    <property type="term" value="C:membrane"/>
    <property type="evidence" value="ECO:0007669"/>
    <property type="project" value="UniProtKB-SubCell"/>
</dbReference>
<evidence type="ECO:0000256" key="1">
    <source>
        <dbReference type="ARBA" id="ARBA00000677"/>
    </source>
</evidence>
<dbReference type="PANTHER" id="PTHR43390">
    <property type="entry name" value="SIGNAL PEPTIDASE I"/>
    <property type="match status" value="1"/>
</dbReference>
<evidence type="ECO:0000256" key="6">
    <source>
        <dbReference type="ARBA" id="ARBA00022801"/>
    </source>
</evidence>
<name>A0A1H7KLW0_9GAMM</name>
<keyword evidence="5 8" id="KW-0645">Protease</keyword>
<dbReference type="PROSITE" id="PS00761">
    <property type="entry name" value="SPASE_I_3"/>
    <property type="match status" value="1"/>
</dbReference>
<dbReference type="NCBIfam" id="TIGR02227">
    <property type="entry name" value="sigpep_I_bact"/>
    <property type="match status" value="1"/>
</dbReference>
<keyword evidence="6 8" id="KW-0378">Hydrolase</keyword>
<evidence type="ECO:0000259" key="10">
    <source>
        <dbReference type="Pfam" id="PF10502"/>
    </source>
</evidence>
<reference evidence="12" key="1">
    <citation type="submission" date="2016-10" db="EMBL/GenBank/DDBJ databases">
        <authorList>
            <person name="Varghese N."/>
            <person name="Submissions S."/>
        </authorList>
    </citation>
    <scope>NUCLEOTIDE SEQUENCE [LARGE SCALE GENOMIC DNA]</scope>
    <source>
        <strain evidence="12">DSM 241</strain>
    </source>
</reference>
<dbReference type="Proteomes" id="UP000199256">
    <property type="component" value="Unassembled WGS sequence"/>
</dbReference>
<feature type="active site" evidence="7">
    <location>
        <position position="144"/>
    </location>
</feature>
<protein>
    <recommendedName>
        <fullName evidence="4 8">Signal peptidase I</fullName>
        <ecNumber evidence="3 8">3.4.21.89</ecNumber>
    </recommendedName>
</protein>
<proteinExistence type="inferred from homology"/>
<feature type="transmembrane region" description="Helical" evidence="8">
    <location>
        <begin position="7"/>
        <end position="27"/>
    </location>
</feature>
<dbReference type="PROSITE" id="PS00501">
    <property type="entry name" value="SPASE_I_1"/>
    <property type="match status" value="1"/>
</dbReference>
<dbReference type="PROSITE" id="PS00760">
    <property type="entry name" value="SPASE_I_2"/>
    <property type="match status" value="1"/>
</dbReference>
<evidence type="ECO:0000256" key="2">
    <source>
        <dbReference type="ARBA" id="ARBA00009370"/>
    </source>
</evidence>
<dbReference type="OrthoDB" id="9815782at2"/>
<dbReference type="SUPFAM" id="SSF51306">
    <property type="entry name" value="LexA/Signal peptidase"/>
    <property type="match status" value="1"/>
</dbReference>
<dbReference type="InterPro" id="IPR019757">
    <property type="entry name" value="Pept_S26A_signal_pept_1_Lys-AS"/>
</dbReference>
<dbReference type="GO" id="GO:0006465">
    <property type="term" value="P:signal peptide processing"/>
    <property type="evidence" value="ECO:0007669"/>
    <property type="project" value="InterPro"/>
</dbReference>
<evidence type="ECO:0000256" key="8">
    <source>
        <dbReference type="RuleBase" id="RU003993"/>
    </source>
</evidence>
<keyword evidence="8" id="KW-1133">Transmembrane helix</keyword>
<dbReference type="PRINTS" id="PR00727">
    <property type="entry name" value="LEADERPTASE"/>
</dbReference>
<keyword evidence="8" id="KW-0812">Transmembrane</keyword>
<dbReference type="InterPro" id="IPR019758">
    <property type="entry name" value="Pept_S26A_signal_pept_1_CS"/>
</dbReference>
<dbReference type="STRING" id="1396821.SAMN05444515_10643"/>
<sequence length="274" mass="30971">MTFDLELILVLGTLVTGLVWLADMIWWRKSRMAKVEEAGPQRDKRAAKAAAKAREPWYVDYAKAFFPVLLIVLVLRAFVAEPFRIPSGSMMPTLLVGDFILVNKSSYGIRLPVVRTRIMETGQPQRGDVAVFRYPANPREDYIKRIVGIPGDRVGFYDKRLYINGDIVPQEVLGTYEGEGSGAVMTGARLMEERLDGVTHQVLTWPNRQSAEGEVVVPEGHYFVLGDNRDNSNDSRFWGFVPEANLVGRAMFIWMHWDHAAKAMDLGRLGTRIQ</sequence>
<dbReference type="EC" id="3.4.21.89" evidence="3 8"/>
<comment type="catalytic activity">
    <reaction evidence="1 8">
        <text>Cleavage of hydrophobic, N-terminal signal or leader sequences from secreted and periplasmic proteins.</text>
        <dbReference type="EC" id="3.4.21.89"/>
    </reaction>
</comment>
<organism evidence="11 12">
    <name type="scientific">Ectothiorhodospira marina</name>
    <dbReference type="NCBI Taxonomy" id="1396821"/>
    <lineage>
        <taxon>Bacteria</taxon>
        <taxon>Pseudomonadati</taxon>
        <taxon>Pseudomonadota</taxon>
        <taxon>Gammaproteobacteria</taxon>
        <taxon>Chromatiales</taxon>
        <taxon>Ectothiorhodospiraceae</taxon>
        <taxon>Ectothiorhodospira</taxon>
    </lineage>
</organism>
<dbReference type="InterPro" id="IPR019756">
    <property type="entry name" value="Pept_S26A_signal_pept_1_Ser-AS"/>
</dbReference>
<dbReference type="GO" id="GO:0009003">
    <property type="term" value="F:signal peptidase activity"/>
    <property type="evidence" value="ECO:0007669"/>
    <property type="project" value="UniProtKB-EC"/>
</dbReference>
<evidence type="ECO:0000256" key="9">
    <source>
        <dbReference type="RuleBase" id="RU362042"/>
    </source>
</evidence>
<dbReference type="Gene3D" id="2.10.109.10">
    <property type="entry name" value="Umud Fragment, subunit A"/>
    <property type="match status" value="1"/>
</dbReference>
<feature type="active site" evidence="7">
    <location>
        <position position="89"/>
    </location>
</feature>
<dbReference type="AlphaFoldDB" id="A0A1H7KLW0"/>
<dbReference type="GO" id="GO:0004252">
    <property type="term" value="F:serine-type endopeptidase activity"/>
    <property type="evidence" value="ECO:0007669"/>
    <property type="project" value="InterPro"/>
</dbReference>
<evidence type="ECO:0000313" key="11">
    <source>
        <dbReference type="EMBL" id="SEK87520.1"/>
    </source>
</evidence>
<gene>
    <name evidence="11" type="ORF">SAMN05444515_10643</name>
</gene>
<dbReference type="EMBL" id="FOAA01000006">
    <property type="protein sequence ID" value="SEK87520.1"/>
    <property type="molecule type" value="Genomic_DNA"/>
</dbReference>
<evidence type="ECO:0000256" key="5">
    <source>
        <dbReference type="ARBA" id="ARBA00022670"/>
    </source>
</evidence>
<evidence type="ECO:0000256" key="4">
    <source>
        <dbReference type="ARBA" id="ARBA00019232"/>
    </source>
</evidence>
<evidence type="ECO:0000256" key="7">
    <source>
        <dbReference type="PIRSR" id="PIRSR600223-1"/>
    </source>
</evidence>
<dbReference type="RefSeq" id="WP_090252659.1">
    <property type="nucleotide sequence ID" value="NZ_FOAA01000006.1"/>
</dbReference>
<comment type="similarity">
    <text evidence="2 9">Belongs to the peptidase S26 family.</text>
</comment>
<dbReference type="Pfam" id="PF10502">
    <property type="entry name" value="Peptidase_S26"/>
    <property type="match status" value="1"/>
</dbReference>
<feature type="transmembrane region" description="Helical" evidence="8">
    <location>
        <begin position="64"/>
        <end position="83"/>
    </location>
</feature>
<dbReference type="InterPro" id="IPR036286">
    <property type="entry name" value="LexA/Signal_pep-like_sf"/>
</dbReference>
<keyword evidence="8" id="KW-0472">Membrane</keyword>
<keyword evidence="12" id="KW-1185">Reference proteome</keyword>